<keyword evidence="1" id="KW-0732">Signal</keyword>
<gene>
    <name evidence="2" type="ORF">SAMN02745119_00881</name>
</gene>
<feature type="chain" id="PRO_5012572040" evidence="1">
    <location>
        <begin position="27"/>
        <end position="523"/>
    </location>
</feature>
<dbReference type="Gene3D" id="3.90.1720.10">
    <property type="entry name" value="endopeptidase domain like (from Nostoc punctiforme)"/>
    <property type="match status" value="1"/>
</dbReference>
<evidence type="ECO:0000313" key="2">
    <source>
        <dbReference type="EMBL" id="SJZ53517.1"/>
    </source>
</evidence>
<evidence type="ECO:0000256" key="1">
    <source>
        <dbReference type="SAM" id="SignalP"/>
    </source>
</evidence>
<dbReference type="InterPro" id="IPR024453">
    <property type="entry name" value="Peptidase_C92"/>
</dbReference>
<dbReference type="InterPro" id="IPR038765">
    <property type="entry name" value="Papain-like_cys_pep_sf"/>
</dbReference>
<dbReference type="EMBL" id="FUWR01000003">
    <property type="protein sequence ID" value="SJZ53517.1"/>
    <property type="molecule type" value="Genomic_DNA"/>
</dbReference>
<dbReference type="Pfam" id="PF05708">
    <property type="entry name" value="Peptidase_C92"/>
    <property type="match status" value="1"/>
</dbReference>
<keyword evidence="3" id="KW-1185">Reference proteome</keyword>
<protein>
    <submittedName>
        <fullName evidence="2">Permuted papain-like amidase enzyme, YaeF/YiiX, C92 family</fullName>
    </submittedName>
</protein>
<dbReference type="AlphaFoldDB" id="A0A1T4LFZ5"/>
<accession>A0A1T4LFZ5</accession>
<dbReference type="STRING" id="115783.SAMN02745119_00881"/>
<organism evidence="2 3">
    <name type="scientific">Trichlorobacter thiogenes</name>
    <dbReference type="NCBI Taxonomy" id="115783"/>
    <lineage>
        <taxon>Bacteria</taxon>
        <taxon>Pseudomonadati</taxon>
        <taxon>Thermodesulfobacteriota</taxon>
        <taxon>Desulfuromonadia</taxon>
        <taxon>Geobacterales</taxon>
        <taxon>Geobacteraceae</taxon>
        <taxon>Trichlorobacter</taxon>
    </lineage>
</organism>
<name>A0A1T4LFZ5_9BACT</name>
<proteinExistence type="predicted"/>
<dbReference type="SUPFAM" id="SSF54001">
    <property type="entry name" value="Cysteine proteinases"/>
    <property type="match status" value="1"/>
</dbReference>
<sequence length="523" mass="58942">MSSLFKKALHLILVGLLCITTQQAQAAPTDEVQEQLSSSSTTALPGKCRNHLLKAHGVTRQQVDAGLQQELAHFRTLAEQALMLRAETISVGRRIKTQLEQKKPLSGDDLEIMNIGITEHLKLRKELMEVAESHECWLDGTEQEWIARGVSPEARLNGVMMSLSSAFLLYDNYLLAVSLFEGDAKLRRLLNEADPGYAVKSAALAKVTLSYNSINNRSRARRAIKFYEREAKRFNQSVDANPETAYINLLIKQSPSYSMVRTWSPFYVVGRKVGFLGGVTEDTLSGLERHGISLFSMVFGNAVGLVETRKGKLYRKQPIREQLTGTLQAGDVLLEKTPFRLTDKLIPGYWGHAAVWIGTEKELRELGIWDNPLVKRYHDQIHQGRGVVEALRSGVEMNPLDQFMNIDSVGVLRKQNISRDDRVRVILQSLRQVGKPYDFNFDVESKERVYCSKLVYLTYSGVEWPTKKSLGRTTFTPDDVANRALAGDFRLVLFYHNGKQVQQAPLERMASLMEQQVQASAAR</sequence>
<feature type="signal peptide" evidence="1">
    <location>
        <begin position="1"/>
        <end position="26"/>
    </location>
</feature>
<dbReference type="Proteomes" id="UP000190102">
    <property type="component" value="Unassembled WGS sequence"/>
</dbReference>
<evidence type="ECO:0000313" key="3">
    <source>
        <dbReference type="Proteomes" id="UP000190102"/>
    </source>
</evidence>
<reference evidence="3" key="1">
    <citation type="submission" date="2017-02" db="EMBL/GenBank/DDBJ databases">
        <authorList>
            <person name="Varghese N."/>
            <person name="Submissions S."/>
        </authorList>
    </citation>
    <scope>NUCLEOTIDE SEQUENCE [LARGE SCALE GENOMIC DNA]</scope>
    <source>
        <strain evidence="3">ATCC BAA-34</strain>
    </source>
</reference>
<dbReference type="RefSeq" id="WP_078789168.1">
    <property type="nucleotide sequence ID" value="NZ_FUWR01000003.1"/>
</dbReference>